<dbReference type="EMBL" id="QUZK01000018">
    <property type="protein sequence ID" value="RFF31590.1"/>
    <property type="molecule type" value="Genomic_DNA"/>
</dbReference>
<protein>
    <submittedName>
        <fullName evidence="2">GNAT family N-acetyltransferase</fullName>
    </submittedName>
</protein>
<name>A0A3E1KAX6_9GAMM</name>
<evidence type="ECO:0000313" key="3">
    <source>
        <dbReference type="Proteomes" id="UP000260351"/>
    </source>
</evidence>
<proteinExistence type="predicted"/>
<keyword evidence="2" id="KW-0808">Transferase</keyword>
<dbReference type="SUPFAM" id="SSF55729">
    <property type="entry name" value="Acyl-CoA N-acyltransferases (Nat)"/>
    <property type="match status" value="1"/>
</dbReference>
<organism evidence="2 3">
    <name type="scientific">Wenzhouxiangella sediminis</name>
    <dbReference type="NCBI Taxonomy" id="1792836"/>
    <lineage>
        <taxon>Bacteria</taxon>
        <taxon>Pseudomonadati</taxon>
        <taxon>Pseudomonadota</taxon>
        <taxon>Gammaproteobacteria</taxon>
        <taxon>Chromatiales</taxon>
        <taxon>Wenzhouxiangellaceae</taxon>
        <taxon>Wenzhouxiangella</taxon>
    </lineage>
</organism>
<dbReference type="Pfam" id="PF13480">
    <property type="entry name" value="Acetyltransf_6"/>
    <property type="match status" value="1"/>
</dbReference>
<evidence type="ECO:0000313" key="2">
    <source>
        <dbReference type="EMBL" id="RFF31590.1"/>
    </source>
</evidence>
<dbReference type="GO" id="GO:0016740">
    <property type="term" value="F:transferase activity"/>
    <property type="evidence" value="ECO:0007669"/>
    <property type="project" value="UniProtKB-KW"/>
</dbReference>
<dbReference type="InterPro" id="IPR038740">
    <property type="entry name" value="BioF2-like_GNAT_dom"/>
</dbReference>
<dbReference type="OrthoDB" id="9808976at2"/>
<gene>
    <name evidence="2" type="ORF">DZC52_04320</name>
</gene>
<evidence type="ECO:0000259" key="1">
    <source>
        <dbReference type="Pfam" id="PF13480"/>
    </source>
</evidence>
<dbReference type="Proteomes" id="UP000260351">
    <property type="component" value="Unassembled WGS sequence"/>
</dbReference>
<sequence length="407" mass="45819">MSTSPTRWASYSCAVSRANPDDSPLAAIVKDADAPLQVHVYEDAASLARIEPAWRELICSAGHSEPFMRPEWIRSWWNAFGKAGHLRLVTVWQGERLVGILPLMLNRVRRYGIPLRRLGAPANVHSPRVDCMVSPDVTGVIDAIWRHVAGMEGQWDIFELPRLLSDSPVIRSLSARAETDGFRFGLWQAESSPFINTATEWNRYLSGRSRNFRKELRRKTRQLSQTGRIALEVVVDPVAVPEALETGFEIEADGWKGRAGSAMKSNDDVRRFYHELAGRMAHSGLLRLHFLELDGERIAFDLSIEFGGRLYSLKSGFRDGLSASSPGLVLLGLMLEHYMATELEEIDLLGEQDEFKQRWTSNARSHHWFVCFAPTPRASAVHRIKFGLIPRIKKLGKRLKAVGHTAS</sequence>
<reference evidence="2 3" key="1">
    <citation type="submission" date="2018-08" db="EMBL/GenBank/DDBJ databases">
        <title>Wenzhouxiangella salilacus sp. nov., a novel bacterium isolated from a saline lake in Xinjiang Province, China.</title>
        <authorList>
            <person name="Han S."/>
        </authorList>
    </citation>
    <scope>NUCLEOTIDE SEQUENCE [LARGE SCALE GENOMIC DNA]</scope>
    <source>
        <strain evidence="2 3">XDB06</strain>
    </source>
</reference>
<accession>A0A3E1KAX6</accession>
<keyword evidence="3" id="KW-1185">Reference proteome</keyword>
<dbReference type="Gene3D" id="3.40.630.30">
    <property type="match status" value="1"/>
</dbReference>
<dbReference type="AlphaFoldDB" id="A0A3E1KAX6"/>
<feature type="domain" description="BioF2-like acetyltransferase" evidence="1">
    <location>
        <begin position="210"/>
        <end position="357"/>
    </location>
</feature>
<comment type="caution">
    <text evidence="2">The sequence shown here is derived from an EMBL/GenBank/DDBJ whole genome shotgun (WGS) entry which is preliminary data.</text>
</comment>
<dbReference type="InterPro" id="IPR016181">
    <property type="entry name" value="Acyl_CoA_acyltransferase"/>
</dbReference>